<dbReference type="AlphaFoldDB" id="C3X9F3"/>
<keyword evidence="1" id="KW-0472">Membrane</keyword>
<dbReference type="EMBL" id="GG658170">
    <property type="protein sequence ID" value="EEO29829.1"/>
    <property type="molecule type" value="Genomic_DNA"/>
</dbReference>
<evidence type="ECO:0000313" key="3">
    <source>
        <dbReference type="Proteomes" id="UP000005089"/>
    </source>
</evidence>
<evidence type="ECO:0000256" key="1">
    <source>
        <dbReference type="SAM" id="Phobius"/>
    </source>
</evidence>
<organism evidence="2 3">
    <name type="scientific">Oxalobacter formigenes OXCC13</name>
    <dbReference type="NCBI Taxonomy" id="556269"/>
    <lineage>
        <taxon>Bacteria</taxon>
        <taxon>Pseudomonadati</taxon>
        <taxon>Pseudomonadota</taxon>
        <taxon>Betaproteobacteria</taxon>
        <taxon>Burkholderiales</taxon>
        <taxon>Oxalobacteraceae</taxon>
        <taxon>Oxalobacter</taxon>
    </lineage>
</organism>
<evidence type="ECO:0000313" key="2">
    <source>
        <dbReference type="EMBL" id="EEO29829.1"/>
    </source>
</evidence>
<feature type="transmembrane region" description="Helical" evidence="1">
    <location>
        <begin position="6"/>
        <end position="26"/>
    </location>
</feature>
<gene>
    <name evidence="2" type="ORF">OFBG_00857</name>
</gene>
<proteinExistence type="predicted"/>
<sequence>METMLIFLTLSVFIFGGLIVMQLYVLRKKRKDADETRAQLEQMLVRKCRQSISKYRMHFYRTPKTDLGFLTQVRLSHEACMPEFFIAFGDMASEVLGYAKFTQTESHGHRQTYTLTEILPAGVEAPYPVMSLDSELYTLDEAVRTRETIDTTINKIVDIRAQAAAAN</sequence>
<protein>
    <submittedName>
        <fullName evidence="2">Uncharacterized protein</fullName>
    </submittedName>
</protein>
<keyword evidence="1" id="KW-0812">Transmembrane</keyword>
<keyword evidence="1" id="KW-1133">Transmembrane helix</keyword>
<accession>C3X9F3</accession>
<reference evidence="2 3" key="1">
    <citation type="submission" date="2009-02" db="EMBL/GenBank/DDBJ databases">
        <title>The Genome Sequence of Oxalobacter formigenes OXCC13.</title>
        <authorList>
            <consortium name="The Broad Institute Genome Sequencing Platform"/>
            <person name="Ward D."/>
            <person name="Young S.K."/>
            <person name="Kodira C.D."/>
            <person name="Zeng Q."/>
            <person name="Koehrsen M."/>
            <person name="Alvarado L."/>
            <person name="Berlin A."/>
            <person name="Borenstein D."/>
            <person name="Chen Z."/>
            <person name="Engels R."/>
            <person name="Freedman E."/>
            <person name="Gellesch M."/>
            <person name="Goldberg J."/>
            <person name="Griggs A."/>
            <person name="Gujja S."/>
            <person name="Heiman D."/>
            <person name="Hepburn T."/>
            <person name="Howarth C."/>
            <person name="Jen D."/>
            <person name="Larson L."/>
            <person name="Lewis B."/>
            <person name="Mehta T."/>
            <person name="Park D."/>
            <person name="Pearson M."/>
            <person name="Roberts A."/>
            <person name="Saif S."/>
            <person name="Shea T."/>
            <person name="Shenoy N."/>
            <person name="Sisk P."/>
            <person name="Stolte C."/>
            <person name="Sykes S."/>
            <person name="Walk T."/>
            <person name="White J."/>
            <person name="Yandava C."/>
            <person name="Allison M.J."/>
            <person name="Lander E."/>
            <person name="Nusbaum C."/>
            <person name="Galagan J."/>
            <person name="Birren B."/>
        </authorList>
    </citation>
    <scope>NUCLEOTIDE SEQUENCE [LARGE SCALE GENOMIC DNA]</scope>
    <source>
        <strain evidence="2 3">OXCC13</strain>
    </source>
</reference>
<dbReference type="HOGENOM" id="CLU_1609183_0_0_4"/>
<keyword evidence="3" id="KW-1185">Reference proteome</keyword>
<name>C3X9F3_OXAFO</name>
<dbReference type="OrthoDB" id="9919645at2"/>
<dbReference type="Proteomes" id="UP000005089">
    <property type="component" value="Unassembled WGS sequence"/>
</dbReference>